<dbReference type="eggNOG" id="COG1523">
    <property type="taxonomic scope" value="Bacteria"/>
</dbReference>
<dbReference type="Gene3D" id="3.20.20.80">
    <property type="entry name" value="Glycosidases"/>
    <property type="match status" value="1"/>
</dbReference>
<dbReference type="CAZy" id="GH13">
    <property type="family name" value="Glycoside Hydrolase Family 13"/>
</dbReference>
<evidence type="ECO:0000259" key="2">
    <source>
        <dbReference type="SMART" id="SM00642"/>
    </source>
</evidence>
<accession>Q98PS5</accession>
<dbReference type="Gene3D" id="2.60.40.10">
    <property type="entry name" value="Immunoglobulins"/>
    <property type="match status" value="1"/>
</dbReference>
<gene>
    <name evidence="3" type="ordered locus">MYPU_6440</name>
</gene>
<dbReference type="SUPFAM" id="SSF81296">
    <property type="entry name" value="E set domains"/>
    <property type="match status" value="1"/>
</dbReference>
<dbReference type="AlphaFoldDB" id="Q98PS5"/>
<feature type="domain" description="Glycosyl hydrolase family 13 catalytic" evidence="2">
    <location>
        <begin position="202"/>
        <end position="550"/>
    </location>
</feature>
<dbReference type="Pfam" id="PF02922">
    <property type="entry name" value="CBM_48"/>
    <property type="match status" value="1"/>
</dbReference>
<dbReference type="InterPro" id="IPR014756">
    <property type="entry name" value="Ig_E-set"/>
</dbReference>
<sequence>MLYQDNKWCFILENIITNMIYFRGIKKSFAQRIDYIDKNFATNAKLGIWKKDKNFIINFWQPFALSVDLIIYDKLDNDKVVEKINFVKKQKIWQVKIPLKFEDYYYHIKVQDENKKSKLVLDPYAKSLSVFNWEGKTNKTPKAAIIDWQKHFKNESFSDKNFDIKKDQNLVIYEMHIRDFSSLVDKKLENRKGTFKAAQECQIFSYLKKLGITHIQLLPVQSIYTLDDSNLEIIEKGNGQKWSTNYNWGYDPLNYFSLAGWYFSKPEDPSNRIIEFRDFIEEAHKNGIAVIMDVVYNHMMTNMLMNNILKDYFFRENSQILPVDDFALNTESKMVRKLIIDSLVYFVEYFKVDGFRFDLSTFIDKKTLNLIFKKLKKINPNIILHGEAWEFSDLNYENSYTKGTNTNSKGFAYFNDTTRNAIKGSDDLDLIEKSYGLIQGNLDYFDHYLFSIVGNVKKYPLFQKSNLEKKNYHLFSKDYNMNLQYSACHDGFSLWDKIITTTNKSFSDSIKIYRQALMMQFSTQGKQLILAGTEFCHSKPTDFSGYDSARSLKILNSENNLVDKSNFWVNENSYKTSDYTNGLKWQNLNNDLVKKHVFNFLTRLIHFYKNSNFFKLDNNFEKVNFLKIKKGFVFYEIQHQEEKLFIAHNFSNENIYLKELENKKILFNSDFDDSNDKSDFWVLKNSSIIFQ</sequence>
<dbReference type="CAZy" id="CBM48">
    <property type="family name" value="Carbohydrate-Binding Module Family 48"/>
</dbReference>
<protein>
    <submittedName>
        <fullName evidence="3">PULLULANASE (ALPHA-DEXTRIN ENDO-1,6-ALPHA-GLUCOSIDASE) (PULLULAN 6-GLUCANOHYDROLASE)</fullName>
        <ecNumber evidence="3">3.2.1.41</ecNumber>
    </submittedName>
</protein>
<keyword evidence="3" id="KW-0378">Hydrolase</keyword>
<dbReference type="PANTHER" id="PTHR43002">
    <property type="entry name" value="GLYCOGEN DEBRANCHING ENZYME"/>
    <property type="match status" value="1"/>
</dbReference>
<dbReference type="STRING" id="272635.gene:17577251"/>
<dbReference type="EC" id="3.2.1.41" evidence="3"/>
<dbReference type="CDD" id="cd11341">
    <property type="entry name" value="AmyAc_Pullulanase_LD-like"/>
    <property type="match status" value="1"/>
</dbReference>
<name>Q98PS5_MYCPU</name>
<evidence type="ECO:0000256" key="1">
    <source>
        <dbReference type="ARBA" id="ARBA00008061"/>
    </source>
</evidence>
<dbReference type="SUPFAM" id="SSF51445">
    <property type="entry name" value="(Trans)glycosidases"/>
    <property type="match status" value="1"/>
</dbReference>
<dbReference type="SMART" id="SM00642">
    <property type="entry name" value="Aamy"/>
    <property type="match status" value="1"/>
</dbReference>
<evidence type="ECO:0000313" key="3">
    <source>
        <dbReference type="EMBL" id="CAC13817.1"/>
    </source>
</evidence>
<organism evidence="4">
    <name type="scientific">Mycoplasmopsis pulmonis (strain UAB CTIP)</name>
    <name type="common">Mycoplasma pulmonis</name>
    <dbReference type="NCBI Taxonomy" id="272635"/>
    <lineage>
        <taxon>Bacteria</taxon>
        <taxon>Bacillati</taxon>
        <taxon>Mycoplasmatota</taxon>
        <taxon>Mycoplasmoidales</taxon>
        <taxon>Metamycoplasmataceae</taxon>
        <taxon>Mycoplasmopsis</taxon>
    </lineage>
</organism>
<dbReference type="HOGENOM" id="CLU_004744_4_1_14"/>
<dbReference type="GO" id="GO:0005975">
    <property type="term" value="P:carbohydrate metabolic process"/>
    <property type="evidence" value="ECO:0007669"/>
    <property type="project" value="InterPro"/>
</dbReference>
<dbReference type="PIR" id="D90592">
    <property type="entry name" value="D90592"/>
</dbReference>
<reference evidence="3 4" key="1">
    <citation type="journal article" date="2001" name="Nucleic Acids Res.">
        <title>The complete genome sequence of the murine respiratory pathogen Mycoplasma pulmonis.</title>
        <authorList>
            <person name="Chambaud I."/>
            <person name="Heilig R."/>
            <person name="Ferris S."/>
            <person name="Barbe V."/>
            <person name="Samson D."/>
            <person name="Galisson F."/>
            <person name="Moszer I."/>
            <person name="Dybvig K."/>
            <person name="Wroblewski H."/>
            <person name="Viari A."/>
            <person name="Rocha E.P.C."/>
            <person name="Blanchard A."/>
        </authorList>
    </citation>
    <scope>NUCLEOTIDE SEQUENCE [LARGE SCALE GENOMIC DNA]</scope>
    <source>
        <strain evidence="3 4">UAB CTIP</strain>
    </source>
</reference>
<dbReference type="InterPro" id="IPR013783">
    <property type="entry name" value="Ig-like_fold"/>
</dbReference>
<dbReference type="EMBL" id="AL445565">
    <property type="protein sequence ID" value="CAC13817.1"/>
    <property type="molecule type" value="Genomic_DNA"/>
</dbReference>
<keyword evidence="4" id="KW-1185">Reference proteome</keyword>
<dbReference type="InterPro" id="IPR006047">
    <property type="entry name" value="GH13_cat_dom"/>
</dbReference>
<dbReference type="InterPro" id="IPR017853">
    <property type="entry name" value="GH"/>
</dbReference>
<dbReference type="GO" id="GO:0051060">
    <property type="term" value="F:pullulanase activity"/>
    <property type="evidence" value="ECO:0007669"/>
    <property type="project" value="UniProtKB-EC"/>
</dbReference>
<proteinExistence type="inferred from homology"/>
<comment type="similarity">
    <text evidence="1">Belongs to the glycosyl hydrolase 13 family.</text>
</comment>
<dbReference type="InterPro" id="IPR004193">
    <property type="entry name" value="Glyco_hydro_13_N"/>
</dbReference>
<evidence type="ECO:0000313" key="4">
    <source>
        <dbReference type="Proteomes" id="UP000000528"/>
    </source>
</evidence>
<dbReference type="Proteomes" id="UP000000528">
    <property type="component" value="Chromosome"/>
</dbReference>
<keyword evidence="3" id="KW-0326">Glycosidase</keyword>
<dbReference type="KEGG" id="mpu:MYPU_6440"/>